<proteinExistence type="predicted"/>
<dbReference type="EMBL" id="LT841358">
    <property type="protein sequence ID" value="SMH70989.1"/>
    <property type="molecule type" value="Genomic_DNA"/>
</dbReference>
<accession>A0A2H1FEB5</accession>
<dbReference type="Proteomes" id="UP000230607">
    <property type="component" value="Chromosome 1"/>
</dbReference>
<protein>
    <submittedName>
        <fullName evidence="1">Uncharacterized protein</fullName>
    </submittedName>
</protein>
<evidence type="ECO:0000313" key="1">
    <source>
        <dbReference type="EMBL" id="SMH70989.1"/>
    </source>
</evidence>
<keyword evidence="2" id="KW-1185">Reference proteome</keyword>
<sequence length="55" mass="6473">MVFIICLMLYIHTNYELIMLSRCEIKFGIVCGVKSYSIKNPFTDCHILHVILYTM</sequence>
<organism evidence="1 2">
    <name type="scientific">Candidatus Nitrosotalea okcheonensis</name>
    <dbReference type="NCBI Taxonomy" id="1903276"/>
    <lineage>
        <taxon>Archaea</taxon>
        <taxon>Nitrososphaerota</taxon>
        <taxon>Nitrososphaeria</taxon>
        <taxon>Nitrosotaleales</taxon>
        <taxon>Nitrosotaleaceae</taxon>
        <taxon>Nitrosotalea</taxon>
    </lineage>
</organism>
<name>A0A2H1FEB5_9ARCH</name>
<evidence type="ECO:0000313" key="2">
    <source>
        <dbReference type="Proteomes" id="UP000230607"/>
    </source>
</evidence>
<reference evidence="2" key="1">
    <citation type="submission" date="2017-03" db="EMBL/GenBank/DDBJ databases">
        <authorList>
            <person name="Herbold C."/>
        </authorList>
    </citation>
    <scope>NUCLEOTIDE SEQUENCE [LARGE SCALE GENOMIC DNA]</scope>
</reference>
<dbReference type="AlphaFoldDB" id="A0A2H1FEB5"/>
<gene>
    <name evidence="1" type="ORF">NCS_10796</name>
</gene>